<keyword evidence="4 5" id="KW-0472">Membrane</keyword>
<dbReference type="InterPro" id="IPR000832">
    <property type="entry name" value="GPCR_2_secretin-like"/>
</dbReference>
<proteinExistence type="predicted"/>
<feature type="transmembrane region" description="Helical" evidence="5">
    <location>
        <begin position="34"/>
        <end position="53"/>
    </location>
</feature>
<evidence type="ECO:0000256" key="2">
    <source>
        <dbReference type="ARBA" id="ARBA00022692"/>
    </source>
</evidence>
<feature type="transmembrane region" description="Helical" evidence="5">
    <location>
        <begin position="177"/>
        <end position="198"/>
    </location>
</feature>
<evidence type="ECO:0000256" key="4">
    <source>
        <dbReference type="ARBA" id="ARBA00023136"/>
    </source>
</evidence>
<evidence type="ECO:0000256" key="3">
    <source>
        <dbReference type="ARBA" id="ARBA00022989"/>
    </source>
</evidence>
<dbReference type="Pfam" id="PF00002">
    <property type="entry name" value="7tm_2"/>
    <property type="match status" value="1"/>
</dbReference>
<dbReference type="HOGENOM" id="CLU_002753_3_0_1"/>
<comment type="subcellular location">
    <subcellularLocation>
        <location evidence="1">Membrane</location>
        <topology evidence="1">Multi-pass membrane protein</topology>
    </subcellularLocation>
</comment>
<protein>
    <recommendedName>
        <fullName evidence="6">G-protein coupled receptors family 2 profile 2 domain-containing protein</fullName>
    </recommendedName>
</protein>
<evidence type="ECO:0000256" key="5">
    <source>
        <dbReference type="SAM" id="Phobius"/>
    </source>
</evidence>
<sequence>MSLIASLFVAQCLFLFGTPRTELPDVCLTLGALMHYFFLAAFLWVNVLAIDICRTFASSGHQSDASCVRFSLYSFYAWTLPALIVAGSVALDVFEVHALYRPHYGEGLCWITSRRALLVLFALPMAILLFVNILLFTVTIFHICALDRITQKALAQNNYSFQTTPPPPSLQRERNRFILCIQLSFIMGLTWVFGFLAALTDLHVLWYVFILFNTTQGAFLCIAFVCNRRVFRLLRRNKDEVAPRQTSSSLNGRSGYTRPTYLFDSDACVIAQETSI</sequence>
<evidence type="ECO:0000313" key="8">
    <source>
        <dbReference type="EnsemblMetazoa" id="CapteP104916"/>
    </source>
</evidence>
<keyword evidence="9" id="KW-1185">Reference proteome</keyword>
<keyword evidence="2 5" id="KW-0812">Transmembrane</keyword>
<dbReference type="EnsemblMetazoa" id="CapteT104916">
    <property type="protein sequence ID" value="CapteP104916"/>
    <property type="gene ID" value="CapteG104916"/>
</dbReference>
<dbReference type="InterPro" id="IPR017981">
    <property type="entry name" value="GPCR_2-like_7TM"/>
</dbReference>
<feature type="transmembrane region" description="Helical" evidence="5">
    <location>
        <begin position="73"/>
        <end position="96"/>
    </location>
</feature>
<dbReference type="EMBL" id="KB309702">
    <property type="protein sequence ID" value="ELT93530.1"/>
    <property type="molecule type" value="Genomic_DNA"/>
</dbReference>
<reference evidence="8" key="3">
    <citation type="submission" date="2015-06" db="UniProtKB">
        <authorList>
            <consortium name="EnsemblMetazoa"/>
        </authorList>
    </citation>
    <scope>IDENTIFICATION</scope>
</reference>
<organism evidence="7">
    <name type="scientific">Capitella teleta</name>
    <name type="common">Polychaete worm</name>
    <dbReference type="NCBI Taxonomy" id="283909"/>
    <lineage>
        <taxon>Eukaryota</taxon>
        <taxon>Metazoa</taxon>
        <taxon>Spiralia</taxon>
        <taxon>Lophotrochozoa</taxon>
        <taxon>Annelida</taxon>
        <taxon>Polychaeta</taxon>
        <taxon>Sedentaria</taxon>
        <taxon>Scolecida</taxon>
        <taxon>Capitellidae</taxon>
        <taxon>Capitella</taxon>
    </lineage>
</organism>
<reference evidence="9" key="1">
    <citation type="submission" date="2012-12" db="EMBL/GenBank/DDBJ databases">
        <authorList>
            <person name="Hellsten U."/>
            <person name="Grimwood J."/>
            <person name="Chapman J.A."/>
            <person name="Shapiro H."/>
            <person name="Aerts A."/>
            <person name="Otillar R.P."/>
            <person name="Terry A.Y."/>
            <person name="Boore J.L."/>
            <person name="Simakov O."/>
            <person name="Marletaz F."/>
            <person name="Cho S.-J."/>
            <person name="Edsinger-Gonzales E."/>
            <person name="Havlak P."/>
            <person name="Kuo D.-H."/>
            <person name="Larsson T."/>
            <person name="Lv J."/>
            <person name="Arendt D."/>
            <person name="Savage R."/>
            <person name="Osoegawa K."/>
            <person name="de Jong P."/>
            <person name="Lindberg D.R."/>
            <person name="Seaver E.C."/>
            <person name="Weisblat D.A."/>
            <person name="Putnam N.H."/>
            <person name="Grigoriev I.V."/>
            <person name="Rokhsar D.S."/>
        </authorList>
    </citation>
    <scope>NUCLEOTIDE SEQUENCE</scope>
    <source>
        <strain evidence="9">I ESC-2004</strain>
    </source>
</reference>
<feature type="transmembrane region" description="Helical" evidence="5">
    <location>
        <begin position="116"/>
        <end position="144"/>
    </location>
</feature>
<dbReference type="EMBL" id="AMQN01012713">
    <property type="status" value="NOT_ANNOTATED_CDS"/>
    <property type="molecule type" value="Genomic_DNA"/>
</dbReference>
<dbReference type="InterPro" id="IPR053231">
    <property type="entry name" value="GPCR_LN-TM7"/>
</dbReference>
<dbReference type="FunCoup" id="R7TR70">
    <property type="interactions" value="141"/>
</dbReference>
<dbReference type="Gene3D" id="1.20.1070.10">
    <property type="entry name" value="Rhodopsin 7-helix transmembrane proteins"/>
    <property type="match status" value="1"/>
</dbReference>
<gene>
    <name evidence="7" type="ORF">CAPTEDRAFT_104916</name>
</gene>
<name>R7TR70_CAPTE</name>
<dbReference type="OMA" id="GESACWI"/>
<keyword evidence="3 5" id="KW-1133">Transmembrane helix</keyword>
<dbReference type="CDD" id="cd15039">
    <property type="entry name" value="7tmB3_Methuselah-like"/>
    <property type="match status" value="1"/>
</dbReference>
<feature type="domain" description="G-protein coupled receptors family 2 profile 2" evidence="6">
    <location>
        <begin position="1"/>
        <end position="228"/>
    </location>
</feature>
<feature type="transmembrane region" description="Helical" evidence="5">
    <location>
        <begin position="204"/>
        <end position="226"/>
    </location>
</feature>
<evidence type="ECO:0000313" key="7">
    <source>
        <dbReference type="EMBL" id="ELT93530.1"/>
    </source>
</evidence>
<dbReference type="AlphaFoldDB" id="R7TR70"/>
<accession>R7TR70</accession>
<dbReference type="GO" id="GO:0004930">
    <property type="term" value="F:G protein-coupled receptor activity"/>
    <property type="evidence" value="ECO:0007669"/>
    <property type="project" value="InterPro"/>
</dbReference>
<dbReference type="GO" id="GO:0007166">
    <property type="term" value="P:cell surface receptor signaling pathway"/>
    <property type="evidence" value="ECO:0007669"/>
    <property type="project" value="InterPro"/>
</dbReference>
<dbReference type="GO" id="GO:0016020">
    <property type="term" value="C:membrane"/>
    <property type="evidence" value="ECO:0007669"/>
    <property type="project" value="UniProtKB-SubCell"/>
</dbReference>
<evidence type="ECO:0000259" key="6">
    <source>
        <dbReference type="PROSITE" id="PS50261"/>
    </source>
</evidence>
<reference evidence="7 9" key="2">
    <citation type="journal article" date="2013" name="Nature">
        <title>Insights into bilaterian evolution from three spiralian genomes.</title>
        <authorList>
            <person name="Simakov O."/>
            <person name="Marletaz F."/>
            <person name="Cho S.J."/>
            <person name="Edsinger-Gonzales E."/>
            <person name="Havlak P."/>
            <person name="Hellsten U."/>
            <person name="Kuo D.H."/>
            <person name="Larsson T."/>
            <person name="Lv J."/>
            <person name="Arendt D."/>
            <person name="Savage R."/>
            <person name="Osoegawa K."/>
            <person name="de Jong P."/>
            <person name="Grimwood J."/>
            <person name="Chapman J.A."/>
            <person name="Shapiro H."/>
            <person name="Aerts A."/>
            <person name="Otillar R.P."/>
            <person name="Terry A.Y."/>
            <person name="Boore J.L."/>
            <person name="Grigoriev I.V."/>
            <person name="Lindberg D.R."/>
            <person name="Seaver E.C."/>
            <person name="Weisblat D.A."/>
            <person name="Putnam N.H."/>
            <person name="Rokhsar D.S."/>
        </authorList>
    </citation>
    <scope>NUCLEOTIDE SEQUENCE</scope>
    <source>
        <strain evidence="7 9">I ESC-2004</strain>
    </source>
</reference>
<evidence type="ECO:0000313" key="9">
    <source>
        <dbReference type="Proteomes" id="UP000014760"/>
    </source>
</evidence>
<dbReference type="PANTHER" id="PTHR45902">
    <property type="entry name" value="LATROPHILIN RECEPTOR-LIKE PROTEIN A"/>
    <property type="match status" value="1"/>
</dbReference>
<dbReference type="OrthoDB" id="6134459at2759"/>
<dbReference type="Proteomes" id="UP000014760">
    <property type="component" value="Unassembled WGS sequence"/>
</dbReference>
<dbReference type="PANTHER" id="PTHR45902:SF4">
    <property type="entry name" value="G-PROTEIN COUPLED RECEPTORS FAMILY 2 PROFILE 2 DOMAIN-CONTAINING PROTEIN"/>
    <property type="match status" value="1"/>
</dbReference>
<evidence type="ECO:0000256" key="1">
    <source>
        <dbReference type="ARBA" id="ARBA00004141"/>
    </source>
</evidence>
<dbReference type="PROSITE" id="PS50261">
    <property type="entry name" value="G_PROTEIN_RECEP_F2_4"/>
    <property type="match status" value="1"/>
</dbReference>